<reference evidence="3 4" key="1">
    <citation type="submission" date="2011-12" db="EMBL/GenBank/DDBJ databases">
        <title>Complete sequence of Mycobacterium rhodesiae NBB3.</title>
        <authorList>
            <consortium name="US DOE Joint Genome Institute"/>
            <person name="Lucas S."/>
            <person name="Han J."/>
            <person name="Lapidus A."/>
            <person name="Cheng J.-F."/>
            <person name="Goodwin L."/>
            <person name="Pitluck S."/>
            <person name="Peters L."/>
            <person name="Mikhailova N."/>
            <person name="Gu W."/>
            <person name="Detter J.C."/>
            <person name="Han C."/>
            <person name="Tapia R."/>
            <person name="Land M."/>
            <person name="Hauser L."/>
            <person name="Kyrpides N."/>
            <person name="Ivanova N."/>
            <person name="Pagani I."/>
            <person name="Mattes T."/>
            <person name="Holmes A."/>
            <person name="Rutledge P."/>
            <person name="Paulsen I."/>
            <person name="Coleman N."/>
            <person name="Woyke T."/>
        </authorList>
    </citation>
    <scope>NUCLEOTIDE SEQUENCE [LARGE SCALE GENOMIC DNA]</scope>
    <source>
        <strain evidence="3 4">NBB3</strain>
    </source>
</reference>
<dbReference type="HOGENOM" id="CLU_2317263_0_0_11"/>
<name>G8RHA4_MYCRN</name>
<evidence type="ECO:0000313" key="3">
    <source>
        <dbReference type="EMBL" id="AEV74584.1"/>
    </source>
</evidence>
<feature type="signal peptide" evidence="2">
    <location>
        <begin position="1"/>
        <end position="30"/>
    </location>
</feature>
<dbReference type="KEGG" id="mrh:MycrhN_4077"/>
<keyword evidence="4" id="KW-1185">Reference proteome</keyword>
<proteinExistence type="predicted"/>
<feature type="region of interest" description="Disordered" evidence="1">
    <location>
        <begin position="48"/>
        <end position="99"/>
    </location>
</feature>
<evidence type="ECO:0000256" key="2">
    <source>
        <dbReference type="SAM" id="SignalP"/>
    </source>
</evidence>
<dbReference type="PATRIC" id="fig|710685.3.peg.4092"/>
<gene>
    <name evidence="3" type="ordered locus">MycrhN_4077</name>
</gene>
<feature type="chain" id="PRO_5003514508" evidence="2">
    <location>
        <begin position="31"/>
        <end position="99"/>
    </location>
</feature>
<sequence>MARAFLYAKTVLAGGAVAAGLIGFAGAASAATPNQTCWGSIPAGSAHKPFSHASPGNEGCGNHDDTSKTSMADMASAGSYTDSNPAFAVSPWTKAHKAA</sequence>
<dbReference type="Proteomes" id="UP000005442">
    <property type="component" value="Chromosome"/>
</dbReference>
<evidence type="ECO:0000313" key="4">
    <source>
        <dbReference type="Proteomes" id="UP000005442"/>
    </source>
</evidence>
<accession>G8RHA4</accession>
<dbReference type="EMBL" id="CP003169">
    <property type="protein sequence ID" value="AEV74584.1"/>
    <property type="molecule type" value="Genomic_DNA"/>
</dbReference>
<keyword evidence="2" id="KW-0732">Signal</keyword>
<organism evidence="3 4">
    <name type="scientific">Mycolicibacterium rhodesiae (strain NBB3)</name>
    <name type="common">Mycobacterium rhodesiae</name>
    <dbReference type="NCBI Taxonomy" id="710685"/>
    <lineage>
        <taxon>Bacteria</taxon>
        <taxon>Bacillati</taxon>
        <taxon>Actinomycetota</taxon>
        <taxon>Actinomycetes</taxon>
        <taxon>Mycobacteriales</taxon>
        <taxon>Mycobacteriaceae</taxon>
        <taxon>Mycolicibacterium</taxon>
    </lineage>
</organism>
<dbReference type="RefSeq" id="WP_014212336.1">
    <property type="nucleotide sequence ID" value="NC_016604.1"/>
</dbReference>
<dbReference type="OrthoDB" id="9936446at2"/>
<dbReference type="AlphaFoldDB" id="G8RHA4"/>
<protein>
    <submittedName>
        <fullName evidence="3">Uncharacterized protein</fullName>
    </submittedName>
</protein>
<evidence type="ECO:0000256" key="1">
    <source>
        <dbReference type="SAM" id="MobiDB-lite"/>
    </source>
</evidence>